<evidence type="ECO:0000313" key="3">
    <source>
        <dbReference type="EMBL" id="SEE57964.1"/>
    </source>
</evidence>
<evidence type="ECO:0000313" key="2">
    <source>
        <dbReference type="EMBL" id="KOY53162.1"/>
    </source>
</evidence>
<name>A0A0M9CIE3_9FLAO</name>
<gene>
    <name evidence="2" type="ORF">I602_2722</name>
    <name evidence="3" type="ORF">SAMN05444353_2501</name>
</gene>
<dbReference type="SUPFAM" id="SSF48371">
    <property type="entry name" value="ARM repeat"/>
    <property type="match status" value="1"/>
</dbReference>
<dbReference type="InterPro" id="IPR016024">
    <property type="entry name" value="ARM-type_fold"/>
</dbReference>
<proteinExistence type="predicted"/>
<dbReference type="EMBL" id="LGBR01000001">
    <property type="protein sequence ID" value="KOY53162.1"/>
    <property type="molecule type" value="Genomic_DNA"/>
</dbReference>
<feature type="coiled-coil region" evidence="1">
    <location>
        <begin position="16"/>
        <end position="43"/>
    </location>
</feature>
<organism evidence="2 4">
    <name type="scientific">Polaribacter dokdonensis DSW-5</name>
    <dbReference type="NCBI Taxonomy" id="1300348"/>
    <lineage>
        <taxon>Bacteria</taxon>
        <taxon>Pseudomonadati</taxon>
        <taxon>Bacteroidota</taxon>
        <taxon>Flavobacteriia</taxon>
        <taxon>Flavobacteriales</taxon>
        <taxon>Flavobacteriaceae</taxon>
    </lineage>
</organism>
<sequence>MVIVLIVVIVVLVIYLKVLRNDIRNIEAKKIQYTAKIEQLLVKYLYLEEHQENYCKDQKDIIDTFKIGVKNSRKRRIINYTFLKLSQQISGNMINIMRELYDEIGLFKFAVNKLKSRNWNIIALGIRDLRQFEVKKVSNLVEKFVNHNKEEVRREAHLYFLELFEFEGLNFLDNLKLPLSEWDQIELLLEIEKFDNQNILEVDKWLKSDNIYVILFILNIVKIFNKLETKNILLELIFHKNEVVRLKTLDVVIHFEIIEAKDLLINNYDKLSLKEKVLLFKLLEKVATQNDVPFLLNYITDTNFEIKSKALFILRKIDETVYENLEKVLEDVDYNRIIKFLDYQYGV</sequence>
<evidence type="ECO:0000313" key="4">
    <source>
        <dbReference type="Proteomes" id="UP000037716"/>
    </source>
</evidence>
<reference evidence="2 4" key="1">
    <citation type="submission" date="2015-07" db="EMBL/GenBank/DDBJ databases">
        <title>Genome of Polaribacter dokdonenesis DSW-5, isolated from seawater off Dokdo in Korea.</title>
        <authorList>
            <person name="Yoon K."/>
            <person name="Song J.Y."/>
            <person name="Kim J.F."/>
        </authorList>
    </citation>
    <scope>NUCLEOTIDE SEQUENCE [LARGE SCALE GENOMIC DNA]</scope>
    <source>
        <strain evidence="2 4">DSW-5</strain>
    </source>
</reference>
<dbReference type="PATRIC" id="fig|1300348.6.peg.2724"/>
<evidence type="ECO:0000313" key="5">
    <source>
        <dbReference type="Proteomes" id="UP000183071"/>
    </source>
</evidence>
<protein>
    <recommendedName>
        <fullName evidence="6">HEAT repeat domain-containing protein</fullName>
    </recommendedName>
</protein>
<dbReference type="Proteomes" id="UP000183071">
    <property type="component" value="Unassembled WGS sequence"/>
</dbReference>
<reference evidence="3 5" key="2">
    <citation type="submission" date="2016-10" db="EMBL/GenBank/DDBJ databases">
        <authorList>
            <person name="Varghese N."/>
            <person name="Submissions S."/>
        </authorList>
    </citation>
    <scope>NUCLEOTIDE SEQUENCE [LARGE SCALE GENOMIC DNA]</scope>
    <source>
        <strain evidence="3 5">DSW-5</strain>
    </source>
</reference>
<evidence type="ECO:0000256" key="1">
    <source>
        <dbReference type="SAM" id="Coils"/>
    </source>
</evidence>
<keyword evidence="5" id="KW-1185">Reference proteome</keyword>
<dbReference type="EMBL" id="FNUE01000002">
    <property type="protein sequence ID" value="SEE57964.1"/>
    <property type="molecule type" value="Genomic_DNA"/>
</dbReference>
<comment type="caution">
    <text evidence="2">The sequence shown here is derived from an EMBL/GenBank/DDBJ whole genome shotgun (WGS) entry which is preliminary data.</text>
</comment>
<keyword evidence="1" id="KW-0175">Coiled coil</keyword>
<dbReference type="STRING" id="1300348.I602_2722"/>
<accession>A0A0M9CIE3</accession>
<dbReference type="AlphaFoldDB" id="A0A0M9CIE3"/>
<dbReference type="Proteomes" id="UP000037716">
    <property type="component" value="Unassembled WGS sequence"/>
</dbReference>
<evidence type="ECO:0008006" key="6">
    <source>
        <dbReference type="Google" id="ProtNLM"/>
    </source>
</evidence>